<gene>
    <name evidence="1" type="ORF">KQI75_04475</name>
</gene>
<protein>
    <submittedName>
        <fullName evidence="1">Transposase</fullName>
    </submittedName>
</protein>
<proteinExistence type="predicted"/>
<organism evidence="1 2">
    <name type="scientific">Butyricicoccus intestinisimiae</name>
    <dbReference type="NCBI Taxonomy" id="2841509"/>
    <lineage>
        <taxon>Bacteria</taxon>
        <taxon>Bacillati</taxon>
        <taxon>Bacillota</taxon>
        <taxon>Clostridia</taxon>
        <taxon>Eubacteriales</taxon>
        <taxon>Butyricicoccaceae</taxon>
        <taxon>Butyricicoccus</taxon>
    </lineage>
</organism>
<comment type="caution">
    <text evidence="1">The sequence shown here is derived from an EMBL/GenBank/DDBJ whole genome shotgun (WGS) entry which is preliminary data.</text>
</comment>
<evidence type="ECO:0000313" key="2">
    <source>
        <dbReference type="Proteomes" id="UP000783588"/>
    </source>
</evidence>
<reference evidence="1 2" key="1">
    <citation type="submission" date="2021-06" db="EMBL/GenBank/DDBJ databases">
        <authorList>
            <person name="Sun Q."/>
            <person name="Li D."/>
        </authorList>
    </citation>
    <scope>NUCLEOTIDE SEQUENCE [LARGE SCALE GENOMIC DNA]</scope>
    <source>
        <strain evidence="1 2">MSJd-7</strain>
    </source>
</reference>
<sequence>MAGKSDKACCVLTLPLLTEPWQEHIIEKRFRIMEHLKNSLIALELRKLKNIQRTKQYRQLEAEISNAPKENRKTLYKKRNELLKNAGFSEFAFIDDMTNMQKHFVEHIATQIAHKSASDVWNSFEKVLFNTGRKIHFIRRGSLSSIACKKDGNGMRFRNGMLHWNGGQCKNKVKLELRVACPKTPYECAMLEKKIKFERIIRKWVKTRYKYYVQFTLDGNAVPKPRKTGTGRVGIDIGPSSIAIASSQEVRLMELADKINQNHLRKVALQQKMDRSRRATNPDNFNENKTIRRGVKLSWHYSKHYQKLRGQVRELERKNADIRKYQHTCLANYILSLGTEVYIEQMNFKGLQARAKETTYNKNGRANRKKRFGKSIANRAPAMLVTILETKLKSYAGTELHKVNTWSYRASQYDHITDTYTKKLLRQRWAELGNGDRIQRDLYSAFLLMNSQPSLQSTDRERCSKTYSQFKSLHDQEIYRLQQTPERHLSSFGIA</sequence>
<name>A0ABS6ERZ4_9FIRM</name>
<keyword evidence="2" id="KW-1185">Reference proteome</keyword>
<dbReference type="EMBL" id="JAHLQI010000002">
    <property type="protein sequence ID" value="MBU5489881.1"/>
    <property type="molecule type" value="Genomic_DNA"/>
</dbReference>
<dbReference type="RefSeq" id="WP_216469537.1">
    <property type="nucleotide sequence ID" value="NZ_JAHLQI010000002.1"/>
</dbReference>
<accession>A0ABS6ERZ4</accession>
<evidence type="ECO:0000313" key="1">
    <source>
        <dbReference type="EMBL" id="MBU5489881.1"/>
    </source>
</evidence>
<dbReference type="Proteomes" id="UP000783588">
    <property type="component" value="Unassembled WGS sequence"/>
</dbReference>